<keyword evidence="1" id="KW-0723">Serine/threonine-protein kinase</keyword>
<dbReference type="InterPro" id="IPR008271">
    <property type="entry name" value="Ser/Thr_kinase_AS"/>
</dbReference>
<evidence type="ECO:0000313" key="9">
    <source>
        <dbReference type="EMBL" id="KAF7375180.1"/>
    </source>
</evidence>
<dbReference type="GO" id="GO:0004674">
    <property type="term" value="F:protein serine/threonine kinase activity"/>
    <property type="evidence" value="ECO:0007669"/>
    <property type="project" value="UniProtKB-KW"/>
</dbReference>
<dbReference type="OrthoDB" id="283111at2759"/>
<feature type="region of interest" description="Disordered" evidence="7">
    <location>
        <begin position="106"/>
        <end position="155"/>
    </location>
</feature>
<dbReference type="GO" id="GO:0005634">
    <property type="term" value="C:nucleus"/>
    <property type="evidence" value="ECO:0007669"/>
    <property type="project" value="TreeGrafter"/>
</dbReference>
<keyword evidence="10" id="KW-1185">Reference proteome</keyword>
<keyword evidence="5 6" id="KW-0067">ATP-binding</keyword>
<evidence type="ECO:0000256" key="1">
    <source>
        <dbReference type="ARBA" id="ARBA00022527"/>
    </source>
</evidence>
<dbReference type="Gene3D" id="3.30.200.20">
    <property type="entry name" value="Phosphorylase Kinase, domain 1"/>
    <property type="match status" value="1"/>
</dbReference>
<keyword evidence="2" id="KW-0808">Transferase</keyword>
<evidence type="ECO:0000256" key="7">
    <source>
        <dbReference type="SAM" id="MobiDB-lite"/>
    </source>
</evidence>
<feature type="binding site" evidence="6">
    <location>
        <position position="242"/>
    </location>
    <ligand>
        <name>ATP</name>
        <dbReference type="ChEBI" id="CHEBI:30616"/>
    </ligand>
</feature>
<dbReference type="PROSITE" id="PS00107">
    <property type="entry name" value="PROTEIN_KINASE_ATP"/>
    <property type="match status" value="1"/>
</dbReference>
<accession>A0A8H6Z9W0</accession>
<evidence type="ECO:0000313" key="10">
    <source>
        <dbReference type="Proteomes" id="UP000623467"/>
    </source>
</evidence>
<organism evidence="9 10">
    <name type="scientific">Mycena sanguinolenta</name>
    <dbReference type="NCBI Taxonomy" id="230812"/>
    <lineage>
        <taxon>Eukaryota</taxon>
        <taxon>Fungi</taxon>
        <taxon>Dikarya</taxon>
        <taxon>Basidiomycota</taxon>
        <taxon>Agaricomycotina</taxon>
        <taxon>Agaricomycetes</taxon>
        <taxon>Agaricomycetidae</taxon>
        <taxon>Agaricales</taxon>
        <taxon>Marasmiineae</taxon>
        <taxon>Mycenaceae</taxon>
        <taxon>Mycena</taxon>
    </lineage>
</organism>
<proteinExistence type="predicted"/>
<reference evidence="9" key="1">
    <citation type="submission" date="2020-05" db="EMBL/GenBank/DDBJ databases">
        <title>Mycena genomes resolve the evolution of fungal bioluminescence.</title>
        <authorList>
            <person name="Tsai I.J."/>
        </authorList>
    </citation>
    <scope>NUCLEOTIDE SEQUENCE</scope>
    <source>
        <strain evidence="9">160909Yilan</strain>
    </source>
</reference>
<keyword evidence="4 9" id="KW-0418">Kinase</keyword>
<dbReference type="GO" id="GO:0043484">
    <property type="term" value="P:regulation of RNA splicing"/>
    <property type="evidence" value="ECO:0007669"/>
    <property type="project" value="TreeGrafter"/>
</dbReference>
<evidence type="ECO:0000256" key="5">
    <source>
        <dbReference type="ARBA" id="ARBA00022840"/>
    </source>
</evidence>
<protein>
    <submittedName>
        <fullName evidence="9">Dual specificity protein kinase lkh1</fullName>
    </submittedName>
</protein>
<dbReference type="SMART" id="SM00220">
    <property type="entry name" value="S_TKc"/>
    <property type="match status" value="1"/>
</dbReference>
<dbReference type="AlphaFoldDB" id="A0A8H6Z9W0"/>
<evidence type="ECO:0000259" key="8">
    <source>
        <dbReference type="PROSITE" id="PS50011"/>
    </source>
</evidence>
<feature type="compositionally biased region" description="Low complexity" evidence="7">
    <location>
        <begin position="106"/>
        <end position="121"/>
    </location>
</feature>
<evidence type="ECO:0000256" key="6">
    <source>
        <dbReference type="PROSITE-ProRule" id="PRU10141"/>
    </source>
</evidence>
<dbReference type="InterPro" id="IPR000719">
    <property type="entry name" value="Prot_kinase_dom"/>
</dbReference>
<feature type="region of interest" description="Disordered" evidence="7">
    <location>
        <begin position="18"/>
        <end position="39"/>
    </location>
</feature>
<feature type="domain" description="Protein kinase" evidence="8">
    <location>
        <begin position="213"/>
        <end position="539"/>
    </location>
</feature>
<dbReference type="PROSITE" id="PS50011">
    <property type="entry name" value="PROTEIN_KINASE_DOM"/>
    <property type="match status" value="1"/>
</dbReference>
<dbReference type="CDD" id="cd14134">
    <property type="entry name" value="PKc_CLK"/>
    <property type="match status" value="1"/>
</dbReference>
<keyword evidence="3 6" id="KW-0547">Nucleotide-binding</keyword>
<evidence type="ECO:0000256" key="2">
    <source>
        <dbReference type="ARBA" id="ARBA00022679"/>
    </source>
</evidence>
<dbReference type="Pfam" id="PF00069">
    <property type="entry name" value="Pkinase"/>
    <property type="match status" value="1"/>
</dbReference>
<dbReference type="PROSITE" id="PS00108">
    <property type="entry name" value="PROTEIN_KINASE_ST"/>
    <property type="match status" value="1"/>
</dbReference>
<dbReference type="InterPro" id="IPR051175">
    <property type="entry name" value="CLK_kinases"/>
</dbReference>
<dbReference type="GO" id="GO:0005524">
    <property type="term" value="F:ATP binding"/>
    <property type="evidence" value="ECO:0007669"/>
    <property type="project" value="UniProtKB-UniRule"/>
</dbReference>
<name>A0A8H6Z9W0_9AGAR</name>
<dbReference type="PANTHER" id="PTHR45646">
    <property type="entry name" value="SERINE/THREONINE-PROTEIN KINASE DOA-RELATED"/>
    <property type="match status" value="1"/>
</dbReference>
<dbReference type="PANTHER" id="PTHR45646:SF11">
    <property type="entry name" value="SERINE_THREONINE-PROTEIN KINASE DOA"/>
    <property type="match status" value="1"/>
</dbReference>
<dbReference type="EMBL" id="JACAZH010000002">
    <property type="protein sequence ID" value="KAF7375180.1"/>
    <property type="molecule type" value="Genomic_DNA"/>
</dbReference>
<feature type="compositionally biased region" description="Basic residues" evidence="7">
    <location>
        <begin position="122"/>
        <end position="132"/>
    </location>
</feature>
<sequence length="547" mass="61966">MAAVASSHMSTMLSQYHGLNNNPQVLPTPPVATRKRKRAHQYTVSYSEVQEVDSDGRLREVIVIEDTPPPPTTMSPSITNNAFSASYQPPLYTAPIRTRARAAAEAQALSTSSSSAIVAPPAKKRKRGRPTRPVHPPQRVPLSAASTRMPPRKTNPGTAEVLLSLTMYAARFLSRLISYIYSLFPQTSKGPVSCDDKEGHYIIVPDDMIYRRYRTVKLLGQGTFGKVVEAVDTQTDTKVAIKIIRAIPKYRDASKIEVRVLNKLKERDPLNRHKCIHLLHWFDHRNHICLVSELLGMCLYDFLKDNDFAPFPRQHIQSFARQLLGSVAFLHDLHLIHTDLKPENILLVHNDYKTVHVPVQGRRNAPTKAKRILHSTDIRLIDFGSATFENEYHSTVVCTRHYRAPEIILGLGWSYPCDAYSLGCILVEFFTGIALFQTHDNLEHLAMMEMVMGKMPERFARAGARSKPEFFKENAKLDWPKAKASRQSKKEVRATRPLSDVIPPHDLVNRHFLNLVQKLLAFDPAQRITVREALNHPYFSLIIANEI</sequence>
<comment type="caution">
    <text evidence="9">The sequence shown here is derived from an EMBL/GenBank/DDBJ whole genome shotgun (WGS) entry which is preliminary data.</text>
</comment>
<dbReference type="SUPFAM" id="SSF56112">
    <property type="entry name" value="Protein kinase-like (PK-like)"/>
    <property type="match status" value="1"/>
</dbReference>
<dbReference type="Gene3D" id="1.10.510.10">
    <property type="entry name" value="Transferase(Phosphotransferase) domain 1"/>
    <property type="match status" value="1"/>
</dbReference>
<dbReference type="Proteomes" id="UP000623467">
    <property type="component" value="Unassembled WGS sequence"/>
</dbReference>
<dbReference type="InterPro" id="IPR017441">
    <property type="entry name" value="Protein_kinase_ATP_BS"/>
</dbReference>
<evidence type="ECO:0000256" key="4">
    <source>
        <dbReference type="ARBA" id="ARBA00022777"/>
    </source>
</evidence>
<evidence type="ECO:0000256" key="3">
    <source>
        <dbReference type="ARBA" id="ARBA00022741"/>
    </source>
</evidence>
<dbReference type="InterPro" id="IPR011009">
    <property type="entry name" value="Kinase-like_dom_sf"/>
</dbReference>
<gene>
    <name evidence="9" type="ORF">MSAN_00404600</name>
</gene>